<reference evidence="2" key="1">
    <citation type="submission" date="2020-03" db="EMBL/GenBank/DDBJ databases">
        <title>The deep terrestrial virosphere.</title>
        <authorList>
            <person name="Holmfeldt K."/>
            <person name="Nilsson E."/>
            <person name="Simone D."/>
            <person name="Lopez-Fernandez M."/>
            <person name="Wu X."/>
            <person name="de Brujin I."/>
            <person name="Lundin D."/>
            <person name="Andersson A."/>
            <person name="Bertilsson S."/>
            <person name="Dopson M."/>
        </authorList>
    </citation>
    <scope>NUCLEOTIDE SEQUENCE</scope>
    <source>
        <strain evidence="2">MM415B00664</strain>
    </source>
</reference>
<feature type="region of interest" description="Disordered" evidence="1">
    <location>
        <begin position="37"/>
        <end position="69"/>
    </location>
</feature>
<feature type="compositionally biased region" description="Polar residues" evidence="1">
    <location>
        <begin position="57"/>
        <end position="69"/>
    </location>
</feature>
<feature type="compositionally biased region" description="Low complexity" evidence="1">
    <location>
        <begin position="46"/>
        <end position="56"/>
    </location>
</feature>
<sequence length="538" mass="58786">MSIYTVLDEATNKKIKFEWNESSPPTDKDYVEIFAAARKGGPQKPTNTTTMQTRPTSSGKYTPPSTGATGTFQNIGRGYPAVEAAANLVTSFYGIPVSGLAGLLALPTGADNANKVVNAVQKATVYQPQTERGKELAGAAAYPIEKLNEAGGAAGDWVNKKTGSPAAAAITHATIAGAPAIIQGGRMILRPSPAQASATMGKKINVAIDKGVEKAIRPSVVKMEMYGQMEKYRADARTTVTEIIKNKDNLKLVNEFGDKVEGLPKTLKQFSQAIEETKRTIFEEYDALAKESDKYRPNRNMYDANGKSQYPLKPGERPILKSGEHPVIEQPAIKVDLSKIGNELAPVLKSKVLRDLSPETVEYASARLNTLKERGSYTAVETQEAIKILNQSLEAVYKDPTPATKGRALVDSMVANHLRKQLDTTIEGITGAKYQALKRKYGSLRRIEKDVTKRAIVDARKNNKGLLDYSDIYTGYHIIEGMLKGDPVKVTAGIGARLTKTYYKMMNEPNRIVKNMFGDVEGLMDQKAVMDYIRNQGE</sequence>
<gene>
    <name evidence="2" type="ORF">MM415B00664_0030</name>
</gene>
<proteinExistence type="predicted"/>
<dbReference type="AlphaFoldDB" id="A0A6M3IZF5"/>
<accession>A0A6M3IZF5</accession>
<dbReference type="EMBL" id="MT141488">
    <property type="protein sequence ID" value="QJA63039.1"/>
    <property type="molecule type" value="Genomic_DNA"/>
</dbReference>
<evidence type="ECO:0000313" key="2">
    <source>
        <dbReference type="EMBL" id="QJA63039.1"/>
    </source>
</evidence>
<evidence type="ECO:0000256" key="1">
    <source>
        <dbReference type="SAM" id="MobiDB-lite"/>
    </source>
</evidence>
<name>A0A6M3IZF5_9ZZZZ</name>
<organism evidence="2">
    <name type="scientific">viral metagenome</name>
    <dbReference type="NCBI Taxonomy" id="1070528"/>
    <lineage>
        <taxon>unclassified sequences</taxon>
        <taxon>metagenomes</taxon>
        <taxon>organismal metagenomes</taxon>
    </lineage>
</organism>
<protein>
    <submittedName>
        <fullName evidence="2">Uncharacterized protein</fullName>
    </submittedName>
</protein>